<dbReference type="InterPro" id="IPR029001">
    <property type="entry name" value="ITPase-like_fam"/>
</dbReference>
<evidence type="ECO:0000313" key="13">
    <source>
        <dbReference type="Proteomes" id="UP000231343"/>
    </source>
</evidence>
<dbReference type="Pfam" id="PF01725">
    <property type="entry name" value="Ham1p_like"/>
    <property type="match status" value="1"/>
</dbReference>
<dbReference type="EMBL" id="PEYM01000127">
    <property type="protein sequence ID" value="PIS28572.1"/>
    <property type="molecule type" value="Genomic_DNA"/>
</dbReference>
<evidence type="ECO:0000256" key="1">
    <source>
        <dbReference type="ARBA" id="ARBA00008023"/>
    </source>
</evidence>
<dbReference type="Proteomes" id="UP000231343">
    <property type="component" value="Unassembled WGS sequence"/>
</dbReference>
<keyword evidence="7 10" id="KW-0546">Nucleotide metabolism</keyword>
<comment type="catalytic activity">
    <reaction evidence="10">
        <text>ITP + H2O = IMP + diphosphate + H(+)</text>
        <dbReference type="Rhea" id="RHEA:29399"/>
        <dbReference type="ChEBI" id="CHEBI:15377"/>
        <dbReference type="ChEBI" id="CHEBI:15378"/>
        <dbReference type="ChEBI" id="CHEBI:33019"/>
        <dbReference type="ChEBI" id="CHEBI:58053"/>
        <dbReference type="ChEBI" id="CHEBI:61402"/>
        <dbReference type="EC" id="3.6.1.66"/>
    </reaction>
</comment>
<feature type="binding site" evidence="10">
    <location>
        <begin position="8"/>
        <end position="13"/>
    </location>
    <ligand>
        <name>substrate</name>
    </ligand>
</feature>
<dbReference type="Gene3D" id="3.90.950.10">
    <property type="match status" value="1"/>
</dbReference>
<comment type="caution">
    <text evidence="12">The sequence shown here is derived from an EMBL/GenBank/DDBJ whole genome shotgun (WGS) entry which is preliminary data.</text>
</comment>
<sequence>MMEIIVATTNKHKLAEISKILTGVRCQGLGVRVNEDGETFEANALKKARAAAKKSGQLAMADDSGLVVFALGGKPGVRSARFTRPATRENLCHKILRLMKNKKDRRAKFVCAIALVSPAGQEKVVKGSCAGKIIFEMRGDGGFGYDSIFAPKNSGKTFAQMNPTAKNLISHRRAALEKIKKII</sequence>
<name>A0A2H0XUI7_UNCSA</name>
<dbReference type="GO" id="GO:0036220">
    <property type="term" value="F:ITP diphosphatase activity"/>
    <property type="evidence" value="ECO:0007669"/>
    <property type="project" value="UniProtKB-UniRule"/>
</dbReference>
<dbReference type="PANTHER" id="PTHR11067">
    <property type="entry name" value="INOSINE TRIPHOSPHATE PYROPHOSPHATASE/HAM1 PROTEIN"/>
    <property type="match status" value="1"/>
</dbReference>
<dbReference type="GO" id="GO:0009146">
    <property type="term" value="P:purine nucleoside triphosphate catabolic process"/>
    <property type="evidence" value="ECO:0007669"/>
    <property type="project" value="UniProtKB-UniRule"/>
</dbReference>
<evidence type="ECO:0000256" key="8">
    <source>
        <dbReference type="ARBA" id="ARBA00051875"/>
    </source>
</evidence>
<dbReference type="PANTHER" id="PTHR11067:SF9">
    <property type="entry name" value="INOSINE TRIPHOSPHATE PYROPHOSPHATASE"/>
    <property type="match status" value="1"/>
</dbReference>
<evidence type="ECO:0000256" key="7">
    <source>
        <dbReference type="ARBA" id="ARBA00023080"/>
    </source>
</evidence>
<dbReference type="EC" id="3.6.1.66" evidence="10"/>
<dbReference type="GO" id="GO:0046872">
    <property type="term" value="F:metal ion binding"/>
    <property type="evidence" value="ECO:0007669"/>
    <property type="project" value="UniProtKB-KW"/>
</dbReference>
<reference evidence="12 13" key="1">
    <citation type="submission" date="2017-09" db="EMBL/GenBank/DDBJ databases">
        <title>Depth-based differentiation of microbial function through sediment-hosted aquifers and enrichment of novel symbionts in the deep terrestrial subsurface.</title>
        <authorList>
            <person name="Probst A.J."/>
            <person name="Ladd B."/>
            <person name="Jarett J.K."/>
            <person name="Geller-Mcgrath D.E."/>
            <person name="Sieber C.M."/>
            <person name="Emerson J.B."/>
            <person name="Anantharaman K."/>
            <person name="Thomas B.C."/>
            <person name="Malmstrom R."/>
            <person name="Stieglmeier M."/>
            <person name="Klingl A."/>
            <person name="Woyke T."/>
            <person name="Ryan C.M."/>
            <person name="Banfield J.F."/>
        </authorList>
    </citation>
    <scope>NUCLEOTIDE SEQUENCE [LARGE SCALE GENOMIC DNA]</scope>
    <source>
        <strain evidence="12">CG08_land_8_20_14_0_20_45_16</strain>
    </source>
</reference>
<dbReference type="CDD" id="cd00515">
    <property type="entry name" value="HAM1"/>
    <property type="match status" value="1"/>
</dbReference>
<dbReference type="FunFam" id="3.90.950.10:FF:000001">
    <property type="entry name" value="dITP/XTP pyrophosphatase"/>
    <property type="match status" value="1"/>
</dbReference>
<dbReference type="GO" id="GO:0035870">
    <property type="term" value="F:dITP diphosphatase activity"/>
    <property type="evidence" value="ECO:0007669"/>
    <property type="project" value="UniProtKB-UniRule"/>
</dbReference>
<evidence type="ECO:0000256" key="6">
    <source>
        <dbReference type="ARBA" id="ARBA00022842"/>
    </source>
</evidence>
<dbReference type="InterPro" id="IPR020922">
    <property type="entry name" value="dITP/XTP_pyrophosphatase"/>
</dbReference>
<comment type="caution">
    <text evidence="10">Lacks conserved residue(s) required for the propagation of feature annotation.</text>
</comment>
<evidence type="ECO:0000256" key="2">
    <source>
        <dbReference type="ARBA" id="ARBA00011738"/>
    </source>
</evidence>
<evidence type="ECO:0000256" key="10">
    <source>
        <dbReference type="HAMAP-Rule" id="MF_01405"/>
    </source>
</evidence>
<evidence type="ECO:0000256" key="5">
    <source>
        <dbReference type="ARBA" id="ARBA00022801"/>
    </source>
</evidence>
<dbReference type="GO" id="GO:0036222">
    <property type="term" value="F:XTP diphosphatase activity"/>
    <property type="evidence" value="ECO:0007669"/>
    <property type="project" value="UniProtKB-UniRule"/>
</dbReference>
<keyword evidence="3 10" id="KW-0479">Metal-binding</keyword>
<evidence type="ECO:0000313" key="12">
    <source>
        <dbReference type="EMBL" id="PIS28572.1"/>
    </source>
</evidence>
<keyword evidence="5 10" id="KW-0378">Hydrolase</keyword>
<accession>A0A2H0XUI7</accession>
<feature type="binding site" evidence="10">
    <location>
        <position position="64"/>
    </location>
    <ligand>
        <name>substrate</name>
    </ligand>
</feature>
<feature type="binding site" evidence="10">
    <location>
        <position position="166"/>
    </location>
    <ligand>
        <name>substrate</name>
    </ligand>
</feature>
<proteinExistence type="inferred from homology"/>
<organism evidence="12 13">
    <name type="scientific">Candidatus Saganbacteria bacterium CG08_land_8_20_14_0_20_45_16</name>
    <dbReference type="NCBI Taxonomy" id="2014293"/>
    <lineage>
        <taxon>Bacteria</taxon>
        <taxon>Bacillati</taxon>
        <taxon>Saganbacteria</taxon>
    </lineage>
</organism>
<dbReference type="SUPFAM" id="SSF52972">
    <property type="entry name" value="ITPase-like"/>
    <property type="match status" value="1"/>
</dbReference>
<dbReference type="GO" id="GO:0017111">
    <property type="term" value="F:ribonucleoside triphosphate phosphatase activity"/>
    <property type="evidence" value="ECO:0007669"/>
    <property type="project" value="InterPro"/>
</dbReference>
<feature type="active site" description="Proton acceptor" evidence="10">
    <location>
        <position position="63"/>
    </location>
</feature>
<comment type="cofactor">
    <cofactor evidence="10">
        <name>Mg(2+)</name>
        <dbReference type="ChEBI" id="CHEBI:18420"/>
    </cofactor>
    <text evidence="10">Binds 1 Mg(2+) ion per subunit.</text>
</comment>
<gene>
    <name evidence="12" type="primary">rdgB</name>
    <name evidence="12" type="ORF">COT42_07635</name>
</gene>
<comment type="catalytic activity">
    <reaction evidence="8 10">
        <text>dITP + H2O = dIMP + diphosphate + H(+)</text>
        <dbReference type="Rhea" id="RHEA:28342"/>
        <dbReference type="ChEBI" id="CHEBI:15377"/>
        <dbReference type="ChEBI" id="CHEBI:15378"/>
        <dbReference type="ChEBI" id="CHEBI:33019"/>
        <dbReference type="ChEBI" id="CHEBI:61194"/>
        <dbReference type="ChEBI" id="CHEBI:61382"/>
        <dbReference type="EC" id="3.6.1.66"/>
    </reaction>
</comment>
<dbReference type="GO" id="GO:0009117">
    <property type="term" value="P:nucleotide metabolic process"/>
    <property type="evidence" value="ECO:0007669"/>
    <property type="project" value="UniProtKB-KW"/>
</dbReference>
<keyword evidence="6 10" id="KW-0460">Magnesium</keyword>
<evidence type="ECO:0000256" key="4">
    <source>
        <dbReference type="ARBA" id="ARBA00022741"/>
    </source>
</evidence>
<comment type="function">
    <text evidence="10">Pyrophosphatase that catalyzes the hydrolysis of nucleoside triphosphates to their monophosphate derivatives, with a high preference for the non-canonical purine nucleotides XTP (xanthosine triphosphate), dITP (deoxyinosine triphosphate) and ITP. Seems to function as a house-cleaning enzyme that removes non-canonical purine nucleotides from the nucleotide pool, thus preventing their incorporation into DNA/RNA and avoiding chromosomal lesions.</text>
</comment>
<dbReference type="HAMAP" id="MF_01405">
    <property type="entry name" value="Non_canon_purine_NTPase"/>
    <property type="match status" value="1"/>
</dbReference>
<dbReference type="GO" id="GO:0005829">
    <property type="term" value="C:cytosol"/>
    <property type="evidence" value="ECO:0007669"/>
    <property type="project" value="TreeGrafter"/>
</dbReference>
<dbReference type="InterPro" id="IPR002637">
    <property type="entry name" value="RdgB/HAM1"/>
</dbReference>
<evidence type="ECO:0000256" key="11">
    <source>
        <dbReference type="RuleBase" id="RU003781"/>
    </source>
</evidence>
<feature type="binding site" evidence="10">
    <location>
        <position position="63"/>
    </location>
    <ligand>
        <name>Mg(2+)</name>
        <dbReference type="ChEBI" id="CHEBI:18420"/>
    </ligand>
</feature>
<keyword evidence="4 10" id="KW-0547">Nucleotide-binding</keyword>
<evidence type="ECO:0000256" key="9">
    <source>
        <dbReference type="ARBA" id="ARBA00052017"/>
    </source>
</evidence>
<dbReference type="GO" id="GO:0000166">
    <property type="term" value="F:nucleotide binding"/>
    <property type="evidence" value="ECO:0007669"/>
    <property type="project" value="UniProtKB-KW"/>
</dbReference>
<comment type="subunit">
    <text evidence="2 10">Homodimer.</text>
</comment>
<dbReference type="AlphaFoldDB" id="A0A2H0XUI7"/>
<feature type="binding site" evidence="10">
    <location>
        <begin position="143"/>
        <end position="146"/>
    </location>
    <ligand>
        <name>substrate</name>
    </ligand>
</feature>
<comment type="catalytic activity">
    <reaction evidence="9 10">
        <text>XTP + H2O = XMP + diphosphate + H(+)</text>
        <dbReference type="Rhea" id="RHEA:28610"/>
        <dbReference type="ChEBI" id="CHEBI:15377"/>
        <dbReference type="ChEBI" id="CHEBI:15378"/>
        <dbReference type="ChEBI" id="CHEBI:33019"/>
        <dbReference type="ChEBI" id="CHEBI:57464"/>
        <dbReference type="ChEBI" id="CHEBI:61314"/>
        <dbReference type="EC" id="3.6.1.66"/>
    </reaction>
</comment>
<evidence type="ECO:0000256" key="3">
    <source>
        <dbReference type="ARBA" id="ARBA00022723"/>
    </source>
</evidence>
<feature type="binding site" evidence="10">
    <location>
        <begin position="171"/>
        <end position="172"/>
    </location>
    <ligand>
        <name>substrate</name>
    </ligand>
</feature>
<protein>
    <recommendedName>
        <fullName evidence="10">dITP/XTP pyrophosphatase</fullName>
        <ecNumber evidence="10">3.6.1.66</ecNumber>
    </recommendedName>
    <alternativeName>
        <fullName evidence="10">Non-canonical purine NTP pyrophosphatase</fullName>
    </alternativeName>
    <alternativeName>
        <fullName evidence="10">Non-standard purine NTP pyrophosphatase</fullName>
    </alternativeName>
    <alternativeName>
        <fullName evidence="10">Nucleoside-triphosphate diphosphatase</fullName>
    </alternativeName>
    <alternativeName>
        <fullName evidence="10">Nucleoside-triphosphate pyrophosphatase</fullName>
        <shortName evidence="10">NTPase</shortName>
    </alternativeName>
</protein>
<comment type="similarity">
    <text evidence="1 10 11">Belongs to the HAM1 NTPase family.</text>
</comment>
<dbReference type="NCBIfam" id="TIGR00042">
    <property type="entry name" value="RdgB/HAM1 family non-canonical purine NTP pyrophosphatase"/>
    <property type="match status" value="1"/>
</dbReference>